<dbReference type="RefSeq" id="XP_002184176.1">
    <property type="nucleotide sequence ID" value="XM_002184140.1"/>
</dbReference>
<evidence type="ECO:0000256" key="2">
    <source>
        <dbReference type="ARBA" id="ARBA00022723"/>
    </source>
</evidence>
<dbReference type="OrthoDB" id="411064at2759"/>
<organism evidence="4 5">
    <name type="scientific">Phaeodactylum tricornutum (strain CCAP 1055/1)</name>
    <dbReference type="NCBI Taxonomy" id="556484"/>
    <lineage>
        <taxon>Eukaryota</taxon>
        <taxon>Sar</taxon>
        <taxon>Stramenopiles</taxon>
        <taxon>Ochrophyta</taxon>
        <taxon>Bacillariophyta</taxon>
        <taxon>Bacillariophyceae</taxon>
        <taxon>Bacillariophycidae</taxon>
        <taxon>Naviculales</taxon>
        <taxon>Phaeodactylaceae</taxon>
        <taxon>Phaeodactylum</taxon>
    </lineage>
</organism>
<keyword evidence="5" id="KW-1185">Reference proteome</keyword>
<dbReference type="InterPro" id="IPR011234">
    <property type="entry name" value="Fumarylacetoacetase-like_C"/>
</dbReference>
<dbReference type="EMBL" id="CM000624">
    <property type="protein sequence ID" value="EEC44354.1"/>
    <property type="molecule type" value="Genomic_DNA"/>
</dbReference>
<dbReference type="GO" id="GO:0018773">
    <property type="term" value="F:acetylpyruvate hydrolase activity"/>
    <property type="evidence" value="ECO:0007669"/>
    <property type="project" value="TreeGrafter"/>
</dbReference>
<reference evidence="5" key="2">
    <citation type="submission" date="2008-08" db="EMBL/GenBank/DDBJ databases">
        <authorList>
            <consortium name="Diatom Consortium"/>
            <person name="Grigoriev I."/>
            <person name="Grimwood J."/>
            <person name="Kuo A."/>
            <person name="Otillar R.P."/>
            <person name="Salamov A."/>
            <person name="Detter J.C."/>
            <person name="Lindquist E."/>
            <person name="Shapiro H."/>
            <person name="Lucas S."/>
            <person name="Glavina del Rio T."/>
            <person name="Pitluck S."/>
            <person name="Rokhsar D."/>
            <person name="Bowler C."/>
        </authorList>
    </citation>
    <scope>GENOME REANNOTATION</scope>
    <source>
        <strain evidence="5">CCAP 1055/1</strain>
    </source>
</reference>
<dbReference type="InterPro" id="IPR036663">
    <property type="entry name" value="Fumarylacetoacetase_C_sf"/>
</dbReference>
<dbReference type="eggNOG" id="KOG1535">
    <property type="taxonomic scope" value="Eukaryota"/>
</dbReference>
<dbReference type="HOGENOM" id="CLU_028458_5_1_1"/>
<reference evidence="4 5" key="1">
    <citation type="journal article" date="2008" name="Nature">
        <title>The Phaeodactylum genome reveals the evolutionary history of diatom genomes.</title>
        <authorList>
            <person name="Bowler C."/>
            <person name="Allen A.E."/>
            <person name="Badger J.H."/>
            <person name="Grimwood J."/>
            <person name="Jabbari K."/>
            <person name="Kuo A."/>
            <person name="Maheswari U."/>
            <person name="Martens C."/>
            <person name="Maumus F."/>
            <person name="Otillar R.P."/>
            <person name="Rayko E."/>
            <person name="Salamov A."/>
            <person name="Vandepoele K."/>
            <person name="Beszteri B."/>
            <person name="Gruber A."/>
            <person name="Heijde M."/>
            <person name="Katinka M."/>
            <person name="Mock T."/>
            <person name="Valentin K."/>
            <person name="Verret F."/>
            <person name="Berges J.A."/>
            <person name="Brownlee C."/>
            <person name="Cadoret J.P."/>
            <person name="Chiovitti A."/>
            <person name="Choi C.J."/>
            <person name="Coesel S."/>
            <person name="De Martino A."/>
            <person name="Detter J.C."/>
            <person name="Durkin C."/>
            <person name="Falciatore A."/>
            <person name="Fournet J."/>
            <person name="Haruta M."/>
            <person name="Huysman M.J."/>
            <person name="Jenkins B.D."/>
            <person name="Jiroutova K."/>
            <person name="Jorgensen R.E."/>
            <person name="Joubert Y."/>
            <person name="Kaplan A."/>
            <person name="Kroger N."/>
            <person name="Kroth P.G."/>
            <person name="La Roche J."/>
            <person name="Lindquist E."/>
            <person name="Lommer M."/>
            <person name="Martin-Jezequel V."/>
            <person name="Lopez P.J."/>
            <person name="Lucas S."/>
            <person name="Mangogna M."/>
            <person name="McGinnis K."/>
            <person name="Medlin L.K."/>
            <person name="Montsant A."/>
            <person name="Oudot-Le Secq M.P."/>
            <person name="Napoli C."/>
            <person name="Obornik M."/>
            <person name="Parker M.S."/>
            <person name="Petit J.L."/>
            <person name="Porcel B.M."/>
            <person name="Poulsen N."/>
            <person name="Robison M."/>
            <person name="Rychlewski L."/>
            <person name="Rynearson T.A."/>
            <person name="Schmutz J."/>
            <person name="Shapiro H."/>
            <person name="Siaut M."/>
            <person name="Stanley M."/>
            <person name="Sussman M.R."/>
            <person name="Taylor A.R."/>
            <person name="Vardi A."/>
            <person name="von Dassow P."/>
            <person name="Vyverman W."/>
            <person name="Willis A."/>
            <person name="Wyrwicz L.S."/>
            <person name="Rokhsar D.S."/>
            <person name="Weissenbach J."/>
            <person name="Armbrust E.V."/>
            <person name="Green B.R."/>
            <person name="Van de Peer Y."/>
            <person name="Grigoriev I.V."/>
        </authorList>
    </citation>
    <scope>NUCLEOTIDE SEQUENCE [LARGE SCALE GENOMIC DNA]</scope>
    <source>
        <strain evidence="4 5">CCAP 1055/1</strain>
    </source>
</reference>
<dbReference type="Gene3D" id="3.90.850.10">
    <property type="entry name" value="Fumarylacetoacetase-like, C-terminal domain"/>
    <property type="match status" value="1"/>
</dbReference>
<dbReference type="InParanoid" id="B7GAD3"/>
<dbReference type="Proteomes" id="UP000000759">
    <property type="component" value="Chromosome 22"/>
</dbReference>
<dbReference type="STRING" id="556484.B7GAD3"/>
<evidence type="ECO:0000313" key="5">
    <source>
        <dbReference type="Proteomes" id="UP000000759"/>
    </source>
</evidence>
<dbReference type="PANTHER" id="PTHR11820:SF90">
    <property type="entry name" value="FLUTATHIONE S-TRANSFERASE"/>
    <property type="match status" value="1"/>
</dbReference>
<evidence type="ECO:0000256" key="1">
    <source>
        <dbReference type="ARBA" id="ARBA00010211"/>
    </source>
</evidence>
<dbReference type="PaxDb" id="2850-Phatr23168"/>
<dbReference type="GeneID" id="7195882"/>
<evidence type="ECO:0000259" key="3">
    <source>
        <dbReference type="Pfam" id="PF01557"/>
    </source>
</evidence>
<dbReference type="PANTHER" id="PTHR11820">
    <property type="entry name" value="ACYLPYRUVASE"/>
    <property type="match status" value="1"/>
</dbReference>
<name>B7GAD3_PHATC</name>
<proteinExistence type="inferred from homology"/>
<dbReference type="AlphaFoldDB" id="B7GAD3"/>
<gene>
    <name evidence="4" type="ORF">PHATRDRAFT_23168</name>
</gene>
<dbReference type="SUPFAM" id="SSF56529">
    <property type="entry name" value="FAH"/>
    <property type="match status" value="1"/>
</dbReference>
<dbReference type="Pfam" id="PF01557">
    <property type="entry name" value="FAA_hydrolase"/>
    <property type="match status" value="1"/>
</dbReference>
<protein>
    <recommendedName>
        <fullName evidence="3">Fumarylacetoacetase-like C-terminal domain-containing protein</fullName>
    </recommendedName>
</protein>
<accession>B7GAD3</accession>
<evidence type="ECO:0000313" key="4">
    <source>
        <dbReference type="EMBL" id="EEC44354.1"/>
    </source>
</evidence>
<dbReference type="GO" id="GO:0046872">
    <property type="term" value="F:metal ion binding"/>
    <property type="evidence" value="ECO:0007669"/>
    <property type="project" value="UniProtKB-KW"/>
</dbReference>
<sequence length="252" mass="27070">MTPSDWAVPAPPVPTVPVAGTGRSFPVHRIYCVARNYADHVREMGQDPDREDPCFFTKPPDAVVHCGTLANRNHNNNFTSAAHKVPDLVEIPYPLATSNLHYEIELAVAIGTSGTAIAVEDALAHVFGYAVAVDLTRRDLQQIAKNRGRPWDSAKGFDQSAPISSIIPVTTMVPDADASIWLTVNHKAAQSGQLSQMIWSVPEIVSHLSKEFTLLPGDLILTGTPAGVGPIVPGDTVRGGIEGLAELAFRIR</sequence>
<dbReference type="KEGG" id="pti:PHATRDRAFT_23168"/>
<feature type="domain" description="Fumarylacetoacetase-like C-terminal" evidence="3">
    <location>
        <begin position="30"/>
        <end position="251"/>
    </location>
</feature>
<keyword evidence="2" id="KW-0479">Metal-binding</keyword>
<comment type="similarity">
    <text evidence="1">Belongs to the FAH family.</text>
</comment>